<dbReference type="EMBL" id="OD566107">
    <property type="protein sequence ID" value="CAD7443364.1"/>
    <property type="molecule type" value="Genomic_DNA"/>
</dbReference>
<comment type="catalytic activity">
    <reaction evidence="10">
        <text>thymidine + ATP = dTMP + ADP + H(+)</text>
        <dbReference type="Rhea" id="RHEA:19129"/>
        <dbReference type="ChEBI" id="CHEBI:15378"/>
        <dbReference type="ChEBI" id="CHEBI:17748"/>
        <dbReference type="ChEBI" id="CHEBI:30616"/>
        <dbReference type="ChEBI" id="CHEBI:63528"/>
        <dbReference type="ChEBI" id="CHEBI:456216"/>
        <dbReference type="EC" id="2.7.1.21"/>
    </reaction>
    <physiologicalReaction direction="left-to-right" evidence="10">
        <dbReference type="Rhea" id="RHEA:19130"/>
    </physiologicalReaction>
</comment>
<keyword evidence="6 11" id="KW-0418">Kinase</keyword>
<evidence type="ECO:0000256" key="8">
    <source>
        <dbReference type="ARBA" id="ARBA00022840"/>
    </source>
</evidence>
<evidence type="ECO:0000256" key="5">
    <source>
        <dbReference type="ARBA" id="ARBA00022741"/>
    </source>
</evidence>
<dbReference type="SUPFAM" id="SSF57716">
    <property type="entry name" value="Glucocorticoid receptor-like (DNA-binding domain)"/>
    <property type="match status" value="1"/>
</dbReference>
<keyword evidence="8 11" id="KW-0067">ATP-binding</keyword>
<dbReference type="FunFam" id="3.30.60.20:FF:000028">
    <property type="entry name" value="Thymidine kinase"/>
    <property type="match status" value="1"/>
</dbReference>
<dbReference type="Gene3D" id="3.30.60.20">
    <property type="match status" value="1"/>
</dbReference>
<evidence type="ECO:0000256" key="10">
    <source>
        <dbReference type="ARBA" id="ARBA00048113"/>
    </source>
</evidence>
<dbReference type="GO" id="GO:0042802">
    <property type="term" value="F:identical protein binding"/>
    <property type="evidence" value="ECO:0007669"/>
    <property type="project" value="UniProtKB-ARBA"/>
</dbReference>
<organism evidence="13">
    <name type="scientific">Timema bartmani</name>
    <dbReference type="NCBI Taxonomy" id="61472"/>
    <lineage>
        <taxon>Eukaryota</taxon>
        <taxon>Metazoa</taxon>
        <taxon>Ecdysozoa</taxon>
        <taxon>Arthropoda</taxon>
        <taxon>Hexapoda</taxon>
        <taxon>Insecta</taxon>
        <taxon>Pterygota</taxon>
        <taxon>Neoptera</taxon>
        <taxon>Polyneoptera</taxon>
        <taxon>Phasmatodea</taxon>
        <taxon>Timematodea</taxon>
        <taxon>Timematoidea</taxon>
        <taxon>Timematidae</taxon>
        <taxon>Timema</taxon>
    </lineage>
</organism>
<comment type="similarity">
    <text evidence="1 12">Belongs to the thymidine kinase family.</text>
</comment>
<reference evidence="13" key="1">
    <citation type="submission" date="2020-11" db="EMBL/GenBank/DDBJ databases">
        <authorList>
            <person name="Tran Van P."/>
        </authorList>
    </citation>
    <scope>NUCLEOTIDE SEQUENCE</scope>
</reference>
<dbReference type="GO" id="GO:0004797">
    <property type="term" value="F:thymidine kinase activity"/>
    <property type="evidence" value="ECO:0007669"/>
    <property type="project" value="UniProtKB-EC"/>
</dbReference>
<evidence type="ECO:0000256" key="9">
    <source>
        <dbReference type="ARBA" id="ARBA00046642"/>
    </source>
</evidence>
<evidence type="ECO:0000256" key="2">
    <source>
        <dbReference type="ARBA" id="ARBA00022634"/>
    </source>
</evidence>
<proteinExistence type="inferred from homology"/>
<dbReference type="GO" id="GO:0005524">
    <property type="term" value="F:ATP binding"/>
    <property type="evidence" value="ECO:0007669"/>
    <property type="project" value="UniProtKB-KW"/>
</dbReference>
<keyword evidence="5 11" id="KW-0547">Nucleotide-binding</keyword>
<protein>
    <recommendedName>
        <fullName evidence="11">Thymidine kinase</fullName>
        <ecNumber evidence="11">2.7.1.21</ecNumber>
    </recommendedName>
</protein>
<dbReference type="InterPro" id="IPR027417">
    <property type="entry name" value="P-loop_NTPase"/>
</dbReference>
<keyword evidence="2 11" id="KW-0237">DNA synthesis</keyword>
<gene>
    <name evidence="13" type="ORF">TBIB3V08_LOCUS5772</name>
</gene>
<dbReference type="GO" id="GO:0071897">
    <property type="term" value="P:DNA biosynthetic process"/>
    <property type="evidence" value="ECO:0007669"/>
    <property type="project" value="UniProtKB-KW"/>
</dbReference>
<sequence length="274" mass="31596">MLKQLLVKNRNWHRENSAWLIAFVSMVTKTSRRLHRYRSRLFGQIYTWSYFVSPSKLVKKPNVIFGPMFSGKSTELIRRMKRYQIAKHDCLLIKYANDDRYDKTDVVTHDRQSLPAVMAMELTQMKEKALKVEVIGIDEGQFFPDVSDFCEDMANKGKVVIVAALDGTFQRVGFGRILELVPLAESVVKLQAVCVICYCNASYTKRIGNEKEVELIGGSDKYMAVCRDCYFDKFPTRRSPMKRCNMNVETTMVKCSSPIKRYLFANENSNNCSP</sequence>
<dbReference type="InterPro" id="IPR020633">
    <property type="entry name" value="Thymidine_kinase_CS"/>
</dbReference>
<dbReference type="EC" id="2.7.1.21" evidence="11"/>
<evidence type="ECO:0000313" key="13">
    <source>
        <dbReference type="EMBL" id="CAD7443364.1"/>
    </source>
</evidence>
<name>A0A7R9EYM1_9NEOP</name>
<dbReference type="PANTHER" id="PTHR11441:SF0">
    <property type="entry name" value="THYMIDINE KINASE, CYTOSOLIC"/>
    <property type="match status" value="1"/>
</dbReference>
<evidence type="ECO:0000256" key="7">
    <source>
        <dbReference type="ARBA" id="ARBA00022833"/>
    </source>
</evidence>
<evidence type="ECO:0000256" key="12">
    <source>
        <dbReference type="RuleBase" id="RU004165"/>
    </source>
</evidence>
<dbReference type="PANTHER" id="PTHR11441">
    <property type="entry name" value="THYMIDINE KINASE"/>
    <property type="match status" value="1"/>
</dbReference>
<dbReference type="FunFam" id="3.40.50.300:FF:001270">
    <property type="entry name" value="Thymidine kinase"/>
    <property type="match status" value="1"/>
</dbReference>
<dbReference type="Pfam" id="PF00265">
    <property type="entry name" value="TK"/>
    <property type="match status" value="1"/>
</dbReference>
<evidence type="ECO:0000256" key="3">
    <source>
        <dbReference type="ARBA" id="ARBA00022679"/>
    </source>
</evidence>
<comment type="subunit">
    <text evidence="9">Homotetramer. Tetramerization from dimerization is induced by ATP and increases catalytic efficiency due to a high affinity for thymidine. Tetramerization is inhibited by phosphorylation at Ser-13. Interacts (via the KEN box) with FZR1.</text>
</comment>
<keyword evidence="4" id="KW-0479">Metal-binding</keyword>
<dbReference type="Gene3D" id="3.40.50.300">
    <property type="entry name" value="P-loop containing nucleotide triphosphate hydrolases"/>
    <property type="match status" value="1"/>
</dbReference>
<dbReference type="AlphaFoldDB" id="A0A7R9EYM1"/>
<dbReference type="GO" id="GO:0046872">
    <property type="term" value="F:metal ion binding"/>
    <property type="evidence" value="ECO:0007669"/>
    <property type="project" value="UniProtKB-KW"/>
</dbReference>
<dbReference type="PROSITE" id="PS00603">
    <property type="entry name" value="TK_CELLULAR_TYPE"/>
    <property type="match status" value="1"/>
</dbReference>
<dbReference type="GO" id="GO:0046104">
    <property type="term" value="P:thymidine metabolic process"/>
    <property type="evidence" value="ECO:0007669"/>
    <property type="project" value="TreeGrafter"/>
</dbReference>
<keyword evidence="7" id="KW-0862">Zinc</keyword>
<dbReference type="InterPro" id="IPR001267">
    <property type="entry name" value="Thymidine_kinase"/>
</dbReference>
<dbReference type="SUPFAM" id="SSF52540">
    <property type="entry name" value="P-loop containing nucleoside triphosphate hydrolases"/>
    <property type="match status" value="1"/>
</dbReference>
<accession>A0A7R9EYM1</accession>
<evidence type="ECO:0000256" key="6">
    <source>
        <dbReference type="ARBA" id="ARBA00022777"/>
    </source>
</evidence>
<evidence type="ECO:0000256" key="11">
    <source>
        <dbReference type="RuleBase" id="RU000544"/>
    </source>
</evidence>
<evidence type="ECO:0000256" key="1">
    <source>
        <dbReference type="ARBA" id="ARBA00007587"/>
    </source>
</evidence>
<keyword evidence="3 11" id="KW-0808">Transferase</keyword>
<evidence type="ECO:0000256" key="4">
    <source>
        <dbReference type="ARBA" id="ARBA00022723"/>
    </source>
</evidence>